<keyword evidence="1" id="KW-0812">Transmembrane</keyword>
<dbReference type="OrthoDB" id="10058280at2759"/>
<feature type="non-terminal residue" evidence="2">
    <location>
        <position position="145"/>
    </location>
</feature>
<evidence type="ECO:0000313" key="3">
    <source>
        <dbReference type="Proteomes" id="UP000663891"/>
    </source>
</evidence>
<dbReference type="AlphaFoldDB" id="A0A815VER8"/>
<proteinExistence type="predicted"/>
<comment type="caution">
    <text evidence="2">The sequence shown here is derived from an EMBL/GenBank/DDBJ whole genome shotgun (WGS) entry which is preliminary data.</text>
</comment>
<feature type="transmembrane region" description="Helical" evidence="1">
    <location>
        <begin position="93"/>
        <end position="115"/>
    </location>
</feature>
<keyword evidence="1" id="KW-0472">Membrane</keyword>
<dbReference type="Proteomes" id="UP000663891">
    <property type="component" value="Unassembled WGS sequence"/>
</dbReference>
<keyword evidence="1" id="KW-1133">Transmembrane helix</keyword>
<evidence type="ECO:0000313" key="2">
    <source>
        <dbReference type="EMBL" id="CAF1528101.1"/>
    </source>
</evidence>
<sequence>MIMNCLMLDATLASTLECYYNQTCLSLLHQSLSIDVKPLLNNSLKHFSSNSTVETLLNELMIDKMIINTDFDIYYSQCNPPYCSYSYTRRFNIAFIITTIMGTFSGLSFGIRLLAPFIAKIILRRKNRVLPVENVAEIQVSWQHR</sequence>
<protein>
    <submittedName>
        <fullName evidence="2">Uncharacterized protein</fullName>
    </submittedName>
</protein>
<organism evidence="2 3">
    <name type="scientific">Adineta steineri</name>
    <dbReference type="NCBI Taxonomy" id="433720"/>
    <lineage>
        <taxon>Eukaryota</taxon>
        <taxon>Metazoa</taxon>
        <taxon>Spiralia</taxon>
        <taxon>Gnathifera</taxon>
        <taxon>Rotifera</taxon>
        <taxon>Eurotatoria</taxon>
        <taxon>Bdelloidea</taxon>
        <taxon>Adinetida</taxon>
        <taxon>Adinetidae</taxon>
        <taxon>Adineta</taxon>
    </lineage>
</organism>
<name>A0A815VER8_9BILA</name>
<gene>
    <name evidence="2" type="ORF">VCS650_LOCUS43577</name>
</gene>
<evidence type="ECO:0000256" key="1">
    <source>
        <dbReference type="SAM" id="Phobius"/>
    </source>
</evidence>
<dbReference type="EMBL" id="CAJNON010003981">
    <property type="protein sequence ID" value="CAF1528101.1"/>
    <property type="molecule type" value="Genomic_DNA"/>
</dbReference>
<accession>A0A815VER8</accession>
<reference evidence="2" key="1">
    <citation type="submission" date="2021-02" db="EMBL/GenBank/DDBJ databases">
        <authorList>
            <person name="Nowell W R."/>
        </authorList>
    </citation>
    <scope>NUCLEOTIDE SEQUENCE</scope>
</reference>